<keyword evidence="2" id="KW-1185">Reference proteome</keyword>
<dbReference type="PROSITE" id="PS00175">
    <property type="entry name" value="PG_MUTASE"/>
    <property type="match status" value="1"/>
</dbReference>
<comment type="caution">
    <text evidence="1">The sequence shown here is derived from an EMBL/GenBank/DDBJ whole genome shotgun (WGS) entry which is preliminary data.</text>
</comment>
<dbReference type="InterPro" id="IPR050275">
    <property type="entry name" value="PGM_Phosphatase"/>
</dbReference>
<dbReference type="Proteomes" id="UP001202827">
    <property type="component" value="Unassembled WGS sequence"/>
</dbReference>
<sequence length="195" mass="21877">MLIYVIRHGQTDWNAEGRLQGQKDIPLNALGRSQAARNGERLRDLIGDAAGYSFVASPLSRTRATMELLRQAMGLDPLAYETDRRLVEVSFGDWEGHTLPEIEAIAPERLAARIEDKWSFIPPGEAAESYEILCWRIGAWLESVNQRTVCVCHGGVIRALYRLVGQMSEDEAAVAPTPQDRILRLDKQAGTFEWL</sequence>
<protein>
    <submittedName>
        <fullName evidence="1">Phosphoglycerate mutase family protein</fullName>
    </submittedName>
</protein>
<evidence type="ECO:0000313" key="2">
    <source>
        <dbReference type="Proteomes" id="UP001202827"/>
    </source>
</evidence>
<dbReference type="InterPro" id="IPR001345">
    <property type="entry name" value="PG/BPGM_mutase_AS"/>
</dbReference>
<dbReference type="PIRSF" id="PIRSF000709">
    <property type="entry name" value="6PFK_2-Ptase"/>
    <property type="match status" value="1"/>
</dbReference>
<dbReference type="SUPFAM" id="SSF53254">
    <property type="entry name" value="Phosphoglycerate mutase-like"/>
    <property type="match status" value="1"/>
</dbReference>
<dbReference type="RefSeq" id="WP_248683233.1">
    <property type="nucleotide sequence ID" value="NZ_JALPRY010000012.1"/>
</dbReference>
<dbReference type="InterPro" id="IPR029033">
    <property type="entry name" value="His_PPase_superfam"/>
</dbReference>
<reference evidence="1 2" key="1">
    <citation type="submission" date="2022-04" db="EMBL/GenBank/DDBJ databases">
        <title>Rhizobium coralii sp. nov., isolated from coral Turbinaria peltata.</title>
        <authorList>
            <person name="Sun H."/>
        </authorList>
    </citation>
    <scope>NUCLEOTIDE SEQUENCE [LARGE SCALE GENOMIC DNA]</scope>
    <source>
        <strain evidence="1 2">NTR19</strain>
    </source>
</reference>
<dbReference type="CDD" id="cd07067">
    <property type="entry name" value="HP_PGM_like"/>
    <property type="match status" value="1"/>
</dbReference>
<evidence type="ECO:0000313" key="1">
    <source>
        <dbReference type="EMBL" id="MCK8780645.1"/>
    </source>
</evidence>
<accession>A0ABT0IRY7</accession>
<proteinExistence type="predicted"/>
<gene>
    <name evidence="1" type="ORF">M0654_11690</name>
</gene>
<name>A0ABT0IRY7_9HYPH</name>
<dbReference type="Pfam" id="PF00300">
    <property type="entry name" value="His_Phos_1"/>
    <property type="match status" value="1"/>
</dbReference>
<dbReference type="Gene3D" id="3.40.50.1240">
    <property type="entry name" value="Phosphoglycerate mutase-like"/>
    <property type="match status" value="1"/>
</dbReference>
<dbReference type="InterPro" id="IPR013078">
    <property type="entry name" value="His_Pase_superF_clade-1"/>
</dbReference>
<dbReference type="PANTHER" id="PTHR48100:SF59">
    <property type="entry name" value="ADENOSYLCOBALAMIN_ALPHA-RIBAZOLE PHOSPHATASE"/>
    <property type="match status" value="1"/>
</dbReference>
<dbReference type="PANTHER" id="PTHR48100">
    <property type="entry name" value="BROAD-SPECIFICITY PHOSPHATASE YOR283W-RELATED"/>
    <property type="match status" value="1"/>
</dbReference>
<organism evidence="1 2">
    <name type="scientific">Neorhizobium turbinariae</name>
    <dbReference type="NCBI Taxonomy" id="2937795"/>
    <lineage>
        <taxon>Bacteria</taxon>
        <taxon>Pseudomonadati</taxon>
        <taxon>Pseudomonadota</taxon>
        <taxon>Alphaproteobacteria</taxon>
        <taxon>Hyphomicrobiales</taxon>
        <taxon>Rhizobiaceae</taxon>
        <taxon>Rhizobium/Agrobacterium group</taxon>
        <taxon>Neorhizobium</taxon>
    </lineage>
</organism>
<dbReference type="SMART" id="SM00855">
    <property type="entry name" value="PGAM"/>
    <property type="match status" value="1"/>
</dbReference>
<dbReference type="EMBL" id="JALPRY010000012">
    <property type="protein sequence ID" value="MCK8780645.1"/>
    <property type="molecule type" value="Genomic_DNA"/>
</dbReference>